<dbReference type="EC" id="3.5.1.46" evidence="2"/>
<dbReference type="GO" id="GO:0019875">
    <property type="term" value="F:6-aminohexanoate-dimer hydrolase activity"/>
    <property type="evidence" value="ECO:0007669"/>
    <property type="project" value="UniProtKB-EC"/>
</dbReference>
<dbReference type="EMBL" id="CP017839">
    <property type="protein sequence ID" value="APA96867.1"/>
    <property type="molecule type" value="Genomic_DNA"/>
</dbReference>
<reference evidence="2 3" key="1">
    <citation type="submission" date="2016-10" db="EMBL/GenBank/DDBJ databases">
        <title>Genome sequence of Nocardia seriolae strain EM150506, isolated from Anguila japonica.</title>
        <authorList>
            <person name="Han H.-J."/>
        </authorList>
    </citation>
    <scope>NUCLEOTIDE SEQUENCE [LARGE SCALE GENOMIC DNA]</scope>
    <source>
        <strain evidence="2 3">EM150506</strain>
    </source>
</reference>
<feature type="domain" description="Beta-lactamase-related" evidence="1">
    <location>
        <begin position="108"/>
        <end position="269"/>
    </location>
</feature>
<dbReference type="KEGG" id="nsr:NS506_02807"/>
<dbReference type="InterPro" id="IPR050789">
    <property type="entry name" value="Diverse_Enzym_Activities"/>
</dbReference>
<evidence type="ECO:0000259" key="1">
    <source>
        <dbReference type="Pfam" id="PF00144"/>
    </source>
</evidence>
<dbReference type="Gene3D" id="3.40.710.10">
    <property type="entry name" value="DD-peptidase/beta-lactamase superfamily"/>
    <property type="match status" value="1"/>
</dbReference>
<dbReference type="Proteomes" id="UP000180166">
    <property type="component" value="Chromosome"/>
</dbReference>
<keyword evidence="2" id="KW-0378">Hydrolase</keyword>
<evidence type="ECO:0000313" key="3">
    <source>
        <dbReference type="Proteomes" id="UP000180166"/>
    </source>
</evidence>
<protein>
    <submittedName>
        <fullName evidence="2">6-aminohexanoate-oligomer exohydrolase</fullName>
        <ecNumber evidence="2">3.5.1.46</ecNumber>
    </submittedName>
</protein>
<sequence>MARVVAGSRVVAGNRVVAAIVVALTAIAVALVVVPVGRAEPDGLRHCQLSAGRQPETATPEEVGLDSAELRKAVDFASDPTRFTVQVYRNNCLVGGGPNNQRAGGVAWNLWSGTKSVVSMVAGIAVDEHKLRVDDPIGTYLPAGLGDAEHRAITVRSLLTETSGMEVAIASEGVTGLFRLDPNVVAQALAMPIVELQGETWRYSQRAVDLLAYVIGRAVGEDFQTYAQRKLFDPLGIRASDYLWARDRSGNTYGHAHLVLPPDDYVKIGLLLMNRGNWQGRQLISTAYLTEATTPTDPNPCYGFLITVNGPGCEDLFPGLPKDTIQMAGMMRQDNFIVPSLGLLVSWTGVTVPGGAVSFPHDVLRGIALSFRAPTLPDPGPYQPHPDVSLSDPMFLNPDATLAALGLGPMSYPGCGVLECLGKPLYPPFDNWPPGCFILGCLGPDPATPGIR</sequence>
<dbReference type="AlphaFoldDB" id="A0ABC8AS86"/>
<dbReference type="PANTHER" id="PTHR43283:SF7">
    <property type="entry name" value="BETA-LACTAMASE-RELATED DOMAIN-CONTAINING PROTEIN"/>
    <property type="match status" value="1"/>
</dbReference>
<dbReference type="InterPro" id="IPR012338">
    <property type="entry name" value="Beta-lactam/transpept-like"/>
</dbReference>
<dbReference type="SUPFAM" id="SSF56601">
    <property type="entry name" value="beta-lactamase/transpeptidase-like"/>
    <property type="match status" value="1"/>
</dbReference>
<organism evidence="2 3">
    <name type="scientific">Nocardia seriolae</name>
    <dbReference type="NCBI Taxonomy" id="37332"/>
    <lineage>
        <taxon>Bacteria</taxon>
        <taxon>Bacillati</taxon>
        <taxon>Actinomycetota</taxon>
        <taxon>Actinomycetes</taxon>
        <taxon>Mycobacteriales</taxon>
        <taxon>Nocardiaceae</taxon>
        <taxon>Nocardia</taxon>
    </lineage>
</organism>
<accession>A0ABC8AS86</accession>
<dbReference type="Pfam" id="PF00144">
    <property type="entry name" value="Beta-lactamase"/>
    <property type="match status" value="1"/>
</dbReference>
<evidence type="ECO:0000313" key="2">
    <source>
        <dbReference type="EMBL" id="APA96867.1"/>
    </source>
</evidence>
<gene>
    <name evidence="2" type="ORF">NS506_02807</name>
</gene>
<name>A0ABC8AS86_9NOCA</name>
<proteinExistence type="predicted"/>
<dbReference type="InterPro" id="IPR001466">
    <property type="entry name" value="Beta-lactam-related"/>
</dbReference>
<dbReference type="PANTHER" id="PTHR43283">
    <property type="entry name" value="BETA-LACTAMASE-RELATED"/>
    <property type="match status" value="1"/>
</dbReference>